<dbReference type="EMBL" id="AP021876">
    <property type="protein sequence ID" value="BBO80896.1"/>
    <property type="molecule type" value="Genomic_DNA"/>
</dbReference>
<dbReference type="AlphaFoldDB" id="A0A5K7ZIR4"/>
<accession>A0A5K7ZIR4</accession>
<dbReference type="KEGG" id="dov:DSCO28_14620"/>
<gene>
    <name evidence="1" type="ORF">DSCO28_14620</name>
</gene>
<protein>
    <submittedName>
        <fullName evidence="1">Uncharacterized protein</fullName>
    </submittedName>
</protein>
<name>A0A5K7ZIR4_9BACT</name>
<reference evidence="1 2" key="1">
    <citation type="submission" date="2019-11" db="EMBL/GenBank/DDBJ databases">
        <title>Comparative genomics of hydrocarbon-degrading Desulfosarcina strains.</title>
        <authorList>
            <person name="Watanabe M."/>
            <person name="Kojima H."/>
            <person name="Fukui M."/>
        </authorList>
    </citation>
    <scope>NUCLEOTIDE SEQUENCE [LARGE SCALE GENOMIC DNA]</scope>
    <source>
        <strain evidence="1 2">28bB2T</strain>
    </source>
</reference>
<dbReference type="RefSeq" id="WP_197910426.1">
    <property type="nucleotide sequence ID" value="NZ_AP021876.1"/>
</dbReference>
<organism evidence="1 2">
    <name type="scientific">Desulfosarcina ovata subsp. sediminis</name>
    <dbReference type="NCBI Taxonomy" id="885957"/>
    <lineage>
        <taxon>Bacteria</taxon>
        <taxon>Pseudomonadati</taxon>
        <taxon>Thermodesulfobacteriota</taxon>
        <taxon>Desulfobacteria</taxon>
        <taxon>Desulfobacterales</taxon>
        <taxon>Desulfosarcinaceae</taxon>
        <taxon>Desulfosarcina</taxon>
    </lineage>
</organism>
<proteinExistence type="predicted"/>
<evidence type="ECO:0000313" key="2">
    <source>
        <dbReference type="Proteomes" id="UP000425960"/>
    </source>
</evidence>
<evidence type="ECO:0000313" key="1">
    <source>
        <dbReference type="EMBL" id="BBO80896.1"/>
    </source>
</evidence>
<dbReference type="Proteomes" id="UP000425960">
    <property type="component" value="Chromosome"/>
</dbReference>
<sequence>MTQLLEITVNIKFKRKRWVNKNLKEVIEMLLEDGDPKLEAEFIGTQNVMVA</sequence>